<dbReference type="RefSeq" id="XP_045956564.1">
    <property type="nucleotide sequence ID" value="XM_046098227.1"/>
</dbReference>
<dbReference type="GO" id="GO:0000981">
    <property type="term" value="F:DNA-binding transcription factor activity, RNA polymerase II-specific"/>
    <property type="evidence" value="ECO:0007669"/>
    <property type="project" value="InterPro"/>
</dbReference>
<dbReference type="GO" id="GO:0008270">
    <property type="term" value="F:zinc ion binding"/>
    <property type="evidence" value="ECO:0007669"/>
    <property type="project" value="UniProtKB-KW"/>
</dbReference>
<dbReference type="SMART" id="SM00066">
    <property type="entry name" value="GAL4"/>
    <property type="match status" value="1"/>
</dbReference>
<dbReference type="InterPro" id="IPR036236">
    <property type="entry name" value="Znf_C2H2_sf"/>
</dbReference>
<dbReference type="PROSITE" id="PS50157">
    <property type="entry name" value="ZINC_FINGER_C2H2_2"/>
    <property type="match status" value="2"/>
</dbReference>
<evidence type="ECO:0000313" key="11">
    <source>
        <dbReference type="EMBL" id="KAH6652286.1"/>
    </source>
</evidence>
<comment type="caution">
    <text evidence="11">The sequence shown here is derived from an EMBL/GenBank/DDBJ whole genome shotgun (WGS) entry which is preliminary data.</text>
</comment>
<dbReference type="Proteomes" id="UP000758603">
    <property type="component" value="Unassembled WGS sequence"/>
</dbReference>
<evidence type="ECO:0000256" key="7">
    <source>
        <dbReference type="PROSITE-ProRule" id="PRU00042"/>
    </source>
</evidence>
<evidence type="ECO:0000313" key="12">
    <source>
        <dbReference type="Proteomes" id="UP000758603"/>
    </source>
</evidence>
<dbReference type="InterPro" id="IPR001138">
    <property type="entry name" value="Zn2Cys6_DnaBD"/>
</dbReference>
<dbReference type="GO" id="GO:0006351">
    <property type="term" value="P:DNA-templated transcription"/>
    <property type="evidence" value="ECO:0007669"/>
    <property type="project" value="InterPro"/>
</dbReference>
<dbReference type="Gene3D" id="4.10.240.10">
    <property type="entry name" value="Zn(2)-C6 fungal-type DNA-binding domain"/>
    <property type="match status" value="1"/>
</dbReference>
<dbReference type="InterPro" id="IPR036864">
    <property type="entry name" value="Zn2-C6_fun-type_DNA-bd_sf"/>
</dbReference>
<protein>
    <submittedName>
        <fullName evidence="11">Fungal-specific transcription factor domain-containing protein</fullName>
    </submittedName>
</protein>
<dbReference type="Pfam" id="PF04082">
    <property type="entry name" value="Fungal_trans"/>
    <property type="match status" value="1"/>
</dbReference>
<reference evidence="11" key="1">
    <citation type="journal article" date="2021" name="Nat. Commun.">
        <title>Genetic determinants of endophytism in the Arabidopsis root mycobiome.</title>
        <authorList>
            <person name="Mesny F."/>
            <person name="Miyauchi S."/>
            <person name="Thiergart T."/>
            <person name="Pickel B."/>
            <person name="Atanasova L."/>
            <person name="Karlsson M."/>
            <person name="Huettel B."/>
            <person name="Barry K.W."/>
            <person name="Haridas S."/>
            <person name="Chen C."/>
            <person name="Bauer D."/>
            <person name="Andreopoulos W."/>
            <person name="Pangilinan J."/>
            <person name="LaButti K."/>
            <person name="Riley R."/>
            <person name="Lipzen A."/>
            <person name="Clum A."/>
            <person name="Drula E."/>
            <person name="Henrissat B."/>
            <person name="Kohler A."/>
            <person name="Grigoriev I.V."/>
            <person name="Martin F.M."/>
            <person name="Hacquard S."/>
        </authorList>
    </citation>
    <scope>NUCLEOTIDE SEQUENCE</scope>
    <source>
        <strain evidence="11">MPI-SDFR-AT-0073</strain>
    </source>
</reference>
<evidence type="ECO:0000259" key="9">
    <source>
        <dbReference type="PROSITE" id="PS50048"/>
    </source>
</evidence>
<dbReference type="FunFam" id="3.30.160.60:FF:002343">
    <property type="entry name" value="Zinc finger protein 33A"/>
    <property type="match status" value="1"/>
</dbReference>
<evidence type="ECO:0000256" key="6">
    <source>
        <dbReference type="ARBA" id="ARBA00023242"/>
    </source>
</evidence>
<keyword evidence="3" id="KW-0862">Zinc</keyword>
<dbReference type="InterPro" id="IPR007219">
    <property type="entry name" value="XnlR_reg_dom"/>
</dbReference>
<evidence type="ECO:0000256" key="4">
    <source>
        <dbReference type="ARBA" id="ARBA00023015"/>
    </source>
</evidence>
<evidence type="ECO:0000256" key="8">
    <source>
        <dbReference type="SAM" id="MobiDB-lite"/>
    </source>
</evidence>
<keyword evidence="4" id="KW-0805">Transcription regulation</keyword>
<feature type="compositionally biased region" description="Basic and acidic residues" evidence="8">
    <location>
        <begin position="128"/>
        <end position="139"/>
    </location>
</feature>
<dbReference type="SMART" id="SM00355">
    <property type="entry name" value="ZnF_C2H2"/>
    <property type="match status" value="2"/>
</dbReference>
<dbReference type="InterPro" id="IPR013087">
    <property type="entry name" value="Znf_C2H2_type"/>
</dbReference>
<dbReference type="GO" id="GO:0003677">
    <property type="term" value="F:DNA binding"/>
    <property type="evidence" value="ECO:0007669"/>
    <property type="project" value="InterPro"/>
</dbReference>
<evidence type="ECO:0000256" key="3">
    <source>
        <dbReference type="ARBA" id="ARBA00022833"/>
    </source>
</evidence>
<gene>
    <name evidence="11" type="ORF">BKA67DRAFT_520965</name>
</gene>
<dbReference type="PROSITE" id="PS00463">
    <property type="entry name" value="ZN2_CY6_FUNGAL_1"/>
    <property type="match status" value="1"/>
</dbReference>
<dbReference type="PROSITE" id="PS50048">
    <property type="entry name" value="ZN2_CY6_FUNGAL_2"/>
    <property type="match status" value="1"/>
</dbReference>
<feature type="domain" description="C2H2-type" evidence="10">
    <location>
        <begin position="10"/>
        <end position="37"/>
    </location>
</feature>
<dbReference type="PANTHER" id="PTHR47660">
    <property type="entry name" value="TRANSCRIPTION FACTOR WITH C2H2 AND ZN(2)-CYS(6) DNA BINDING DOMAIN (EUROFUNG)-RELATED-RELATED"/>
    <property type="match status" value="1"/>
</dbReference>
<dbReference type="Pfam" id="PF00096">
    <property type="entry name" value="zf-C2H2"/>
    <property type="match status" value="2"/>
</dbReference>
<dbReference type="OrthoDB" id="10018191at2759"/>
<dbReference type="CDD" id="cd00067">
    <property type="entry name" value="GAL4"/>
    <property type="match status" value="1"/>
</dbReference>
<dbReference type="PANTHER" id="PTHR47660:SF2">
    <property type="entry name" value="TRANSCRIPTION FACTOR WITH C2H2 AND ZN(2)-CYS(6) DNA BINDING DOMAIN (EUROFUNG)"/>
    <property type="match status" value="1"/>
</dbReference>
<dbReference type="EMBL" id="JAGPXC010000006">
    <property type="protein sequence ID" value="KAH6652286.1"/>
    <property type="molecule type" value="Genomic_DNA"/>
</dbReference>
<dbReference type="Gene3D" id="3.30.160.60">
    <property type="entry name" value="Classic Zinc Finger"/>
    <property type="match status" value="2"/>
</dbReference>
<evidence type="ECO:0000256" key="2">
    <source>
        <dbReference type="ARBA" id="ARBA00022771"/>
    </source>
</evidence>
<dbReference type="AlphaFoldDB" id="A0A9P8UHI2"/>
<keyword evidence="6" id="KW-0539">Nucleus</keyword>
<dbReference type="SUPFAM" id="SSF57667">
    <property type="entry name" value="beta-beta-alpha zinc fingers"/>
    <property type="match status" value="1"/>
</dbReference>
<evidence type="ECO:0000259" key="10">
    <source>
        <dbReference type="PROSITE" id="PS50157"/>
    </source>
</evidence>
<feature type="region of interest" description="Disordered" evidence="8">
    <location>
        <begin position="125"/>
        <end position="163"/>
    </location>
</feature>
<proteinExistence type="predicted"/>
<evidence type="ECO:0000256" key="5">
    <source>
        <dbReference type="ARBA" id="ARBA00023163"/>
    </source>
</evidence>
<feature type="domain" description="Zn(2)-C6 fungal-type" evidence="9">
    <location>
        <begin position="82"/>
        <end position="111"/>
    </location>
</feature>
<dbReference type="GeneID" id="70127119"/>
<feature type="domain" description="C2H2-type" evidence="10">
    <location>
        <begin position="38"/>
        <end position="66"/>
    </location>
</feature>
<dbReference type="SUPFAM" id="SSF57701">
    <property type="entry name" value="Zn2/Cys6 DNA-binding domain"/>
    <property type="match status" value="1"/>
</dbReference>
<organism evidence="11 12">
    <name type="scientific">Truncatella angustata</name>
    <dbReference type="NCBI Taxonomy" id="152316"/>
    <lineage>
        <taxon>Eukaryota</taxon>
        <taxon>Fungi</taxon>
        <taxon>Dikarya</taxon>
        <taxon>Ascomycota</taxon>
        <taxon>Pezizomycotina</taxon>
        <taxon>Sordariomycetes</taxon>
        <taxon>Xylariomycetidae</taxon>
        <taxon>Amphisphaeriales</taxon>
        <taxon>Sporocadaceae</taxon>
        <taxon>Truncatella</taxon>
    </lineage>
</organism>
<dbReference type="CDD" id="cd12148">
    <property type="entry name" value="fungal_TF_MHR"/>
    <property type="match status" value="1"/>
</dbReference>
<name>A0A9P8UHI2_9PEZI</name>
<keyword evidence="12" id="KW-1185">Reference proteome</keyword>
<accession>A0A9P8UHI2</accession>
<dbReference type="PROSITE" id="PS00028">
    <property type="entry name" value="ZINC_FINGER_C2H2_1"/>
    <property type="match status" value="2"/>
</dbReference>
<sequence length="857" mass="96963">MASNGDHVDLTCDTCDVSFQRSEHYHRHMRTHTKEKPFTCSECNQSFGRIDSLSRHHTTIHLGLDRQQRSDSQSEQRRVAQACKPCSISKVRCNGELPCRRCSQHGDTCYYEPNLKRKSTRCIADVNPPEKRSKPDDNHQPTQSVPEGNECSDPRPLVDGNADLPLSSVVQSDEARAPDLPFHLPSATEMACSTSGDEPIADMNEYFTGFDGTSSSIGHPPLMTDLESNEWLSQTMDLGFMSLFYQPLQLPSANDRWLDPLGPNANLNDHQASSLAKPETMKGLYSRSHSPDIDADAMEPRQYRPIAIEKDAQLAFPDLSKLNGDDIDNENLAHVEEVPAWVGERVSELAARIEQGYVFPRFINIPIPPPPVLNAWVQLYFEYFHPIFPLLHKPSFSASKYHWIVVFTTAAIGARFSKLRDAQACSRAMCELVRRITATMCEQENQNGRELWMIQTIILNHIALMYSGERRALEIAEFLQALPVTLGRRKFLFKTSVPMRTIRSMQLKFEQKWQLWVLDEERRRAAFAVWLLDSAFNQDFDLSNLMHLGELQISLPQTDMQWNAPDARTWARLAVNDDLGTSRSLKTVISDNAWKMAWLETGSIGKQVILRHLTRIASDQDGHIPHVPCFAASEKLQAGATLIALLALIENEAPEKALPDFKADTVHQIMGFAALMTHNSSTRHYVRLPLKFMYGKMQDESWRQAADLWGNAPAQGRLACFYAARILYVARSSLCAHFSVTTSLLRAVLVLWTYSQLAERFPDRLLCQVPVPSVVIGPKPLEQIDSAWVASGWSRVKLPGISNLLSRDGRHKLLQETAELMRSLNNWGISSTYTQLLTRLQETERQQLDGGAWWKTV</sequence>
<keyword evidence="5" id="KW-0804">Transcription</keyword>
<evidence type="ECO:0000256" key="1">
    <source>
        <dbReference type="ARBA" id="ARBA00022723"/>
    </source>
</evidence>
<dbReference type="Pfam" id="PF00172">
    <property type="entry name" value="Zn_clus"/>
    <property type="match status" value="1"/>
</dbReference>
<keyword evidence="1" id="KW-0479">Metal-binding</keyword>
<keyword evidence="2 7" id="KW-0863">Zinc-finger</keyword>